<dbReference type="AlphaFoldDB" id="A0A8S1RNG0"/>
<gene>
    <name evidence="1" type="ORF">PSON_ATCC_30995.1.T2010010</name>
</gene>
<reference evidence="1" key="1">
    <citation type="submission" date="2021-01" db="EMBL/GenBank/DDBJ databases">
        <authorList>
            <consortium name="Genoscope - CEA"/>
            <person name="William W."/>
        </authorList>
    </citation>
    <scope>NUCLEOTIDE SEQUENCE</scope>
</reference>
<dbReference type="EMBL" id="CAJJDN010000201">
    <property type="protein sequence ID" value="CAD8128947.1"/>
    <property type="molecule type" value="Genomic_DNA"/>
</dbReference>
<evidence type="ECO:0000313" key="2">
    <source>
        <dbReference type="Proteomes" id="UP000692954"/>
    </source>
</evidence>
<accession>A0A8S1RNG0</accession>
<evidence type="ECO:0000313" key="1">
    <source>
        <dbReference type="EMBL" id="CAD8128947.1"/>
    </source>
</evidence>
<protein>
    <submittedName>
        <fullName evidence="1">Uncharacterized protein</fullName>
    </submittedName>
</protein>
<name>A0A8S1RNG0_9CILI</name>
<keyword evidence="2" id="KW-1185">Reference proteome</keyword>
<organism evidence="1 2">
    <name type="scientific">Paramecium sonneborni</name>
    <dbReference type="NCBI Taxonomy" id="65129"/>
    <lineage>
        <taxon>Eukaryota</taxon>
        <taxon>Sar</taxon>
        <taxon>Alveolata</taxon>
        <taxon>Ciliophora</taxon>
        <taxon>Intramacronucleata</taxon>
        <taxon>Oligohymenophorea</taxon>
        <taxon>Peniculida</taxon>
        <taxon>Parameciidae</taxon>
        <taxon>Paramecium</taxon>
    </lineage>
</organism>
<comment type="caution">
    <text evidence="1">The sequence shown here is derived from an EMBL/GenBank/DDBJ whole genome shotgun (WGS) entry which is preliminary data.</text>
</comment>
<proteinExistence type="predicted"/>
<sequence length="82" mass="9854">MTDIDYRQAQRFKNNSDRVKSRILVHTMNHLVISFDQNENHFQLNCNPLILAETLNLNPNQIVIDYFFTYLPIYFQFKALFV</sequence>
<dbReference type="Proteomes" id="UP000692954">
    <property type="component" value="Unassembled WGS sequence"/>
</dbReference>